<dbReference type="SUPFAM" id="SSF56524">
    <property type="entry name" value="Oxidoreductase molybdopterin-binding domain"/>
    <property type="match status" value="1"/>
</dbReference>
<dbReference type="KEGG" id="nva:G3M78_07510"/>
<dbReference type="GO" id="GO:0006790">
    <property type="term" value="P:sulfur compound metabolic process"/>
    <property type="evidence" value="ECO:0007669"/>
    <property type="project" value="TreeGrafter"/>
</dbReference>
<sequence>MQLTRKQFLKSLLADFALLALAPLKALANMKPRILQTRRETLPVTPVPEFYVEDISGPPKAEVMRSPDWRLKIHGRLSQPLSLSLDEIRAMPSVRQAITLSCIGNPVGGRALGNAYWQGVPLSTLLRKADPDFFSNRLILRADDGYHESVPLKKGFHPGAMIAYSMNDQPLTPDHGMPVRLLIPGLYGIKQVKWLREIEISRGSYQGYWQKKGWTQQARVHIFSRIDFPQNEDALPLRSTEIKGIAFAGDRGIQYVQVSTDGERTWFLAEIEKPLSPYSWVFWSYRWTPHSRGEFDISVRAADQYSGRQENGSRDPFPSGVDGVHRIRVEIL</sequence>
<dbReference type="InterPro" id="IPR014756">
    <property type="entry name" value="Ig_E-set"/>
</dbReference>
<dbReference type="Pfam" id="PF00174">
    <property type="entry name" value="Oxidored_molyb"/>
    <property type="match status" value="1"/>
</dbReference>
<dbReference type="Gene3D" id="3.90.420.10">
    <property type="entry name" value="Oxidoreductase, molybdopterin-binding domain"/>
    <property type="match status" value="1"/>
</dbReference>
<name>A0A7T0C2L4_9BACT</name>
<dbReference type="InterPro" id="IPR005066">
    <property type="entry name" value="MoCF_OxRdtse_dimer"/>
</dbReference>
<evidence type="ECO:0000313" key="3">
    <source>
        <dbReference type="EMBL" id="QPJ65242.1"/>
    </source>
</evidence>
<evidence type="ECO:0000259" key="1">
    <source>
        <dbReference type="Pfam" id="PF00174"/>
    </source>
</evidence>
<dbReference type="InterPro" id="IPR000572">
    <property type="entry name" value="OxRdtase_Mopterin-bd_dom"/>
</dbReference>
<dbReference type="PANTHER" id="PTHR19372:SF7">
    <property type="entry name" value="SULFITE OXIDASE, MITOCHONDRIAL"/>
    <property type="match status" value="1"/>
</dbReference>
<evidence type="ECO:0000313" key="4">
    <source>
        <dbReference type="Proteomes" id="UP000594464"/>
    </source>
</evidence>
<dbReference type="InterPro" id="IPR036374">
    <property type="entry name" value="OxRdtase_Mopterin-bd_sf"/>
</dbReference>
<reference evidence="4" key="1">
    <citation type="submission" date="2020-02" db="EMBL/GenBank/DDBJ databases">
        <title>Genomic and physiological characterization of two novel Nitrospinaceae genera.</title>
        <authorList>
            <person name="Mueller A.J."/>
            <person name="Jung M.-Y."/>
            <person name="Strachan C.R."/>
            <person name="Herbold C.W."/>
            <person name="Kirkegaard R.H."/>
            <person name="Daims H."/>
        </authorList>
    </citation>
    <scope>NUCLEOTIDE SEQUENCE [LARGE SCALE GENOMIC DNA]</scope>
</reference>
<evidence type="ECO:0000259" key="2">
    <source>
        <dbReference type="Pfam" id="PF03404"/>
    </source>
</evidence>
<dbReference type="GO" id="GO:0043546">
    <property type="term" value="F:molybdopterin cofactor binding"/>
    <property type="evidence" value="ECO:0007669"/>
    <property type="project" value="TreeGrafter"/>
</dbReference>
<dbReference type="AlphaFoldDB" id="A0A7T0C2L4"/>
<organism evidence="3 4">
    <name type="scientific">Candidatus Nitrohelix vancouverensis</name>
    <dbReference type="NCBI Taxonomy" id="2705534"/>
    <lineage>
        <taxon>Bacteria</taxon>
        <taxon>Pseudomonadati</taxon>
        <taxon>Nitrospinota/Tectimicrobiota group</taxon>
        <taxon>Nitrospinota</taxon>
        <taxon>Nitrospinia</taxon>
        <taxon>Nitrospinales</taxon>
        <taxon>Nitrospinaceae</taxon>
        <taxon>Candidatus Nitrohelix</taxon>
    </lineage>
</organism>
<dbReference type="GO" id="GO:0030151">
    <property type="term" value="F:molybdenum ion binding"/>
    <property type="evidence" value="ECO:0007669"/>
    <property type="project" value="InterPro"/>
</dbReference>
<dbReference type="PROSITE" id="PS51318">
    <property type="entry name" value="TAT"/>
    <property type="match status" value="1"/>
</dbReference>
<feature type="domain" description="Moybdenum cofactor oxidoreductase dimerisation" evidence="2">
    <location>
        <begin position="222"/>
        <end position="305"/>
    </location>
</feature>
<dbReference type="GO" id="GO:0008482">
    <property type="term" value="F:sulfite oxidase activity"/>
    <property type="evidence" value="ECO:0007669"/>
    <property type="project" value="TreeGrafter"/>
</dbReference>
<dbReference type="GO" id="GO:0020037">
    <property type="term" value="F:heme binding"/>
    <property type="evidence" value="ECO:0007669"/>
    <property type="project" value="TreeGrafter"/>
</dbReference>
<dbReference type="Gene3D" id="2.60.40.650">
    <property type="match status" value="1"/>
</dbReference>
<dbReference type="InterPro" id="IPR006311">
    <property type="entry name" value="TAT_signal"/>
</dbReference>
<accession>A0A7T0C2L4</accession>
<feature type="domain" description="Oxidoreductase molybdopterin-binding" evidence="1">
    <location>
        <begin position="65"/>
        <end position="209"/>
    </location>
</feature>
<protein>
    <submittedName>
        <fullName evidence="3">Molybdopterin-dependent oxidoreductase</fullName>
    </submittedName>
</protein>
<dbReference type="EMBL" id="CP048620">
    <property type="protein sequence ID" value="QPJ65242.1"/>
    <property type="molecule type" value="Genomic_DNA"/>
</dbReference>
<proteinExistence type="predicted"/>
<dbReference type="SUPFAM" id="SSF81296">
    <property type="entry name" value="E set domains"/>
    <property type="match status" value="1"/>
</dbReference>
<dbReference type="Pfam" id="PF03404">
    <property type="entry name" value="Mo-co_dimer"/>
    <property type="match status" value="1"/>
</dbReference>
<dbReference type="Proteomes" id="UP000594464">
    <property type="component" value="Chromosome"/>
</dbReference>
<dbReference type="PANTHER" id="PTHR19372">
    <property type="entry name" value="SULFITE REDUCTASE"/>
    <property type="match status" value="1"/>
</dbReference>
<gene>
    <name evidence="3" type="ORF">G3M78_07510</name>
</gene>